<keyword evidence="4" id="KW-1185">Reference proteome</keyword>
<proteinExistence type="predicted"/>
<feature type="region of interest" description="Disordered" evidence="2">
    <location>
        <begin position="1"/>
        <end position="32"/>
    </location>
</feature>
<feature type="compositionally biased region" description="Basic and acidic residues" evidence="2">
    <location>
        <begin position="224"/>
        <end position="246"/>
    </location>
</feature>
<feature type="region of interest" description="Disordered" evidence="2">
    <location>
        <begin position="879"/>
        <end position="945"/>
    </location>
</feature>
<keyword evidence="1" id="KW-0175">Coiled coil</keyword>
<feature type="region of interest" description="Disordered" evidence="2">
    <location>
        <begin position="208"/>
        <end position="246"/>
    </location>
</feature>
<accession>A0ABP0H5E8</accession>
<evidence type="ECO:0000256" key="1">
    <source>
        <dbReference type="SAM" id="Coils"/>
    </source>
</evidence>
<feature type="compositionally biased region" description="Low complexity" evidence="2">
    <location>
        <begin position="209"/>
        <end position="223"/>
    </location>
</feature>
<evidence type="ECO:0000313" key="4">
    <source>
        <dbReference type="Proteomes" id="UP001642484"/>
    </source>
</evidence>
<gene>
    <name evidence="3" type="ORF">CCMP2556_LOCUS131</name>
</gene>
<dbReference type="EMBL" id="CAXAMN010000002">
    <property type="protein sequence ID" value="CAK8985450.1"/>
    <property type="molecule type" value="Genomic_DNA"/>
</dbReference>
<organism evidence="3 4">
    <name type="scientific">Durusdinium trenchii</name>
    <dbReference type="NCBI Taxonomy" id="1381693"/>
    <lineage>
        <taxon>Eukaryota</taxon>
        <taxon>Sar</taxon>
        <taxon>Alveolata</taxon>
        <taxon>Dinophyceae</taxon>
        <taxon>Suessiales</taxon>
        <taxon>Symbiodiniaceae</taxon>
        <taxon>Durusdinium</taxon>
    </lineage>
</organism>
<comment type="caution">
    <text evidence="3">The sequence shown here is derived from an EMBL/GenBank/DDBJ whole genome shotgun (WGS) entry which is preliminary data.</text>
</comment>
<name>A0ABP0H5E8_9DINO</name>
<feature type="coiled-coil region" evidence="1">
    <location>
        <begin position="845"/>
        <end position="879"/>
    </location>
</feature>
<dbReference type="Proteomes" id="UP001642484">
    <property type="component" value="Unassembled WGS sequence"/>
</dbReference>
<sequence length="945" mass="106054">MASGRPTSARGRLTRESKEAPLVHGCSQPPPDASIGAGPGHFRHFVSSVSAKHQLKDPLRQGGEDLHESEFYSMAPKTPGREGPGMRTLDISKVNKERCNWQRIDTFQTPYGNGQAVYEGATSSQRTRTASRERMGAQTQALAGLGLEIEQLRTDLKLAMADSREELSQTIAMAVNQIISELRQDVRAETAAVRQQLHMYEEARVRSQSLPVPSEPVAVSVAPSHKEQRLLGSEAHEEAEPKSAKDQQEWRALRESVEASNQLLADLTRRPQSSEELHMLNARVQALLELTREQVSSRLEQIDQSQAMQMDQVHARLDQLHLTQAALLEKMDLSTVRQISDLQASSRVLEEAVRAVAEAQRDASARPAEVPIQQAAVFAEVLQQIEDMQKFNQESFNHLNESINAKRDPQQLFAELRSSLEDLKVRLSDQGLDQNSLLKEIKIQLAQLHGTPPVDLSPVLSALHALQAREQKVDLSPILSALAGLHEDQMSLRESVRQNQTDLSPVLASLEQVRKGLASMSQEVEISREVVVKRADVSALSQTMQNAWELMTQTKAALYKVDFGSLLADVQRVLEEVRETRAELPKMARSLEVDFSPILRALQDRKRIDEEFGEKLVEEMHRLRRDCDLTQLTQSFEQVEPGLRALRQSVRENKISPEDFAPLMEEVQRLQSGFSGEFRQWRLQLCQLQEELAAVKSVASREPRLDFSPVFEALKEIRQEPLFERFAQVLHELKDLKSSMRESPQLQEHGELGQVVQDLQLVTSNLVETVRQEVMKVDLSPLMSEIQAIRGKVEVSSALKRQNEHMTKSDFATALEELRGHFSLLLSSFREVCDHSSGVSATAVNTLLQNLLEQRQRENESAAEDLDFLRQKLRDTQSVIGQAGSRVGPAELRGRVPTSPRPPERPTREIQSPSRAEAAASMAEPVTRIEPVTEPVAHLSSLRRP</sequence>
<protein>
    <submittedName>
        <fullName evidence="3">Uncharacterized protein</fullName>
    </submittedName>
</protein>
<evidence type="ECO:0000256" key="2">
    <source>
        <dbReference type="SAM" id="MobiDB-lite"/>
    </source>
</evidence>
<evidence type="ECO:0000313" key="3">
    <source>
        <dbReference type="EMBL" id="CAK8985450.1"/>
    </source>
</evidence>
<reference evidence="3 4" key="1">
    <citation type="submission" date="2024-02" db="EMBL/GenBank/DDBJ databases">
        <authorList>
            <person name="Chen Y."/>
            <person name="Shah S."/>
            <person name="Dougan E. K."/>
            <person name="Thang M."/>
            <person name="Chan C."/>
        </authorList>
    </citation>
    <scope>NUCLEOTIDE SEQUENCE [LARGE SCALE GENOMIC DNA]</scope>
</reference>